<accession>A0A9D2AH42</accession>
<name>A0A9D2AH42_9BACT</name>
<gene>
    <name evidence="2" type="ORF">H9862_00015</name>
</gene>
<dbReference type="InterPro" id="IPR003848">
    <property type="entry name" value="DUF218"/>
</dbReference>
<organism evidence="2 3">
    <name type="scientific">Candidatus Akkermansia intestinigallinarum</name>
    <dbReference type="NCBI Taxonomy" id="2838431"/>
    <lineage>
        <taxon>Bacteria</taxon>
        <taxon>Pseudomonadati</taxon>
        <taxon>Verrucomicrobiota</taxon>
        <taxon>Verrucomicrobiia</taxon>
        <taxon>Verrucomicrobiales</taxon>
        <taxon>Akkermansiaceae</taxon>
        <taxon>Akkermansia</taxon>
    </lineage>
</organism>
<dbReference type="Pfam" id="PF02698">
    <property type="entry name" value="DUF218"/>
    <property type="match status" value="1"/>
</dbReference>
<evidence type="ECO:0000313" key="3">
    <source>
        <dbReference type="Proteomes" id="UP000823964"/>
    </source>
</evidence>
<protein>
    <submittedName>
        <fullName evidence="2">YdcF family protein</fullName>
    </submittedName>
</protein>
<reference evidence="2" key="2">
    <citation type="submission" date="2021-04" db="EMBL/GenBank/DDBJ databases">
        <authorList>
            <person name="Gilroy R."/>
        </authorList>
    </citation>
    <scope>NUCLEOTIDE SEQUENCE</scope>
    <source>
        <strain evidence="2">14975</strain>
    </source>
</reference>
<dbReference type="CDD" id="cd06259">
    <property type="entry name" value="YdcF-like"/>
    <property type="match status" value="1"/>
</dbReference>
<evidence type="ECO:0000259" key="1">
    <source>
        <dbReference type="Pfam" id="PF02698"/>
    </source>
</evidence>
<dbReference type="Proteomes" id="UP000823964">
    <property type="component" value="Unassembled WGS sequence"/>
</dbReference>
<comment type="caution">
    <text evidence="2">The sequence shown here is derived from an EMBL/GenBank/DDBJ whole genome shotgun (WGS) entry which is preliminary data.</text>
</comment>
<dbReference type="GO" id="GO:0005886">
    <property type="term" value="C:plasma membrane"/>
    <property type="evidence" value="ECO:0007669"/>
    <property type="project" value="TreeGrafter"/>
</dbReference>
<dbReference type="PANTHER" id="PTHR30336:SF20">
    <property type="entry name" value="DUF218 DOMAIN-CONTAINING PROTEIN"/>
    <property type="match status" value="1"/>
</dbReference>
<dbReference type="InterPro" id="IPR051599">
    <property type="entry name" value="Cell_Envelope_Assoc"/>
</dbReference>
<proteinExistence type="predicted"/>
<dbReference type="AlphaFoldDB" id="A0A9D2AH42"/>
<dbReference type="PANTHER" id="PTHR30336">
    <property type="entry name" value="INNER MEMBRANE PROTEIN, PROBABLE PERMEASE"/>
    <property type="match status" value="1"/>
</dbReference>
<reference evidence="2" key="1">
    <citation type="journal article" date="2021" name="PeerJ">
        <title>Extensive microbial diversity within the chicken gut microbiome revealed by metagenomics and culture.</title>
        <authorList>
            <person name="Gilroy R."/>
            <person name="Ravi A."/>
            <person name="Getino M."/>
            <person name="Pursley I."/>
            <person name="Horton D.L."/>
            <person name="Alikhan N.F."/>
            <person name="Baker D."/>
            <person name="Gharbi K."/>
            <person name="Hall N."/>
            <person name="Watson M."/>
            <person name="Adriaenssens E.M."/>
            <person name="Foster-Nyarko E."/>
            <person name="Jarju S."/>
            <person name="Secka A."/>
            <person name="Antonio M."/>
            <person name="Oren A."/>
            <person name="Chaudhuri R.R."/>
            <person name="La Ragione R."/>
            <person name="Hildebrand F."/>
            <person name="Pallen M.J."/>
        </authorList>
    </citation>
    <scope>NUCLEOTIDE SEQUENCE</scope>
    <source>
        <strain evidence="2">14975</strain>
    </source>
</reference>
<sequence>MRQTAEPIMLSLRLRYTRLIVAAFLALLLAGLLVAAAEAYTLIMADAHCHSSAAQCGDDKRVGLVLGCSKKIGPYNNLYFIYRIEAAVELWQAGKLSCIIVSGDNSSPYYNEPRDMREALVERGVPRELIIEDFAGLCTYDSVVRANRIFGADKMLIVSQPGHVRRAVAIARSMGIDAEGYEASERGMGRSSRLRQALRERCARISMLYDLISQREPLHMGSPVALPQPDAATPN</sequence>
<evidence type="ECO:0000313" key="2">
    <source>
        <dbReference type="EMBL" id="HIX18968.1"/>
    </source>
</evidence>
<dbReference type="EMBL" id="DXFQ01000001">
    <property type="protein sequence ID" value="HIX18968.1"/>
    <property type="molecule type" value="Genomic_DNA"/>
</dbReference>
<feature type="domain" description="DUF218" evidence="1">
    <location>
        <begin position="64"/>
        <end position="200"/>
    </location>
</feature>